<accession>T1C285</accession>
<sequence length="84" mass="10149">VRHKTDRNKCREMIEISYERANHEKYRQAAIKAWSTIRKNKIEKIKSENETFDDYLFDVDSRKIAYGEYVINPPLIKKSKLTWV</sequence>
<protein>
    <submittedName>
        <fullName evidence="1">Uncharacterized protein</fullName>
    </submittedName>
</protein>
<organism evidence="1">
    <name type="scientific">mine drainage metagenome</name>
    <dbReference type="NCBI Taxonomy" id="410659"/>
    <lineage>
        <taxon>unclassified sequences</taxon>
        <taxon>metagenomes</taxon>
        <taxon>ecological metagenomes</taxon>
    </lineage>
</organism>
<reference evidence="1" key="2">
    <citation type="journal article" date="2014" name="ISME J.">
        <title>Microbial stratification in low pH oxic and suboxic macroscopic growths along an acid mine drainage.</title>
        <authorList>
            <person name="Mendez-Garcia C."/>
            <person name="Mesa V."/>
            <person name="Sprenger R.R."/>
            <person name="Richter M."/>
            <person name="Diez M.S."/>
            <person name="Solano J."/>
            <person name="Bargiela R."/>
            <person name="Golyshina O.V."/>
            <person name="Manteca A."/>
            <person name="Ramos J.L."/>
            <person name="Gallego J.R."/>
            <person name="Llorente I."/>
            <person name="Martins Dos Santos V.A."/>
            <person name="Jensen O.N."/>
            <person name="Pelaez A.I."/>
            <person name="Sanchez J."/>
            <person name="Ferrer M."/>
        </authorList>
    </citation>
    <scope>NUCLEOTIDE SEQUENCE</scope>
</reference>
<dbReference type="AlphaFoldDB" id="T1C285"/>
<proteinExistence type="predicted"/>
<dbReference type="EMBL" id="AUZY01001149">
    <property type="protein sequence ID" value="EQD76077.1"/>
    <property type="molecule type" value="Genomic_DNA"/>
</dbReference>
<reference evidence="1" key="1">
    <citation type="submission" date="2013-08" db="EMBL/GenBank/DDBJ databases">
        <authorList>
            <person name="Mendez C."/>
            <person name="Richter M."/>
            <person name="Ferrer M."/>
            <person name="Sanchez J."/>
        </authorList>
    </citation>
    <scope>NUCLEOTIDE SEQUENCE</scope>
</reference>
<evidence type="ECO:0000313" key="1">
    <source>
        <dbReference type="EMBL" id="EQD76077.1"/>
    </source>
</evidence>
<comment type="caution">
    <text evidence="1">The sequence shown here is derived from an EMBL/GenBank/DDBJ whole genome shotgun (WGS) entry which is preliminary data.</text>
</comment>
<name>T1C285_9ZZZZ</name>
<gene>
    <name evidence="1" type="ORF">B1B_01931</name>
</gene>
<feature type="non-terminal residue" evidence="1">
    <location>
        <position position="1"/>
    </location>
</feature>
<feature type="non-terminal residue" evidence="1">
    <location>
        <position position="84"/>
    </location>
</feature>